<dbReference type="CDD" id="cd00082">
    <property type="entry name" value="HisKA"/>
    <property type="match status" value="1"/>
</dbReference>
<dbReference type="InterPro" id="IPR036097">
    <property type="entry name" value="HisK_dim/P_sf"/>
</dbReference>
<accession>A0A3B0YV73</accession>
<feature type="transmembrane region" description="Helical" evidence="8">
    <location>
        <begin position="575"/>
        <end position="597"/>
    </location>
</feature>
<dbReference type="GO" id="GO:0005886">
    <property type="term" value="C:plasma membrane"/>
    <property type="evidence" value="ECO:0007669"/>
    <property type="project" value="TreeGrafter"/>
</dbReference>
<evidence type="ECO:0000259" key="9">
    <source>
        <dbReference type="PROSITE" id="PS50109"/>
    </source>
</evidence>
<dbReference type="SUPFAM" id="SSF55874">
    <property type="entry name" value="ATPase domain of HSP90 chaperone/DNA topoisomerase II/histidine kinase"/>
    <property type="match status" value="1"/>
</dbReference>
<keyword evidence="8" id="KW-0812">Transmembrane</keyword>
<keyword evidence="4" id="KW-0808">Transferase</keyword>
<evidence type="ECO:0000256" key="6">
    <source>
        <dbReference type="ARBA" id="ARBA00023012"/>
    </source>
</evidence>
<dbReference type="Gene3D" id="3.30.565.10">
    <property type="entry name" value="Histidine kinase-like ATPase, C-terminal domain"/>
    <property type="match status" value="1"/>
</dbReference>
<feature type="compositionally biased region" description="Basic and acidic residues" evidence="7">
    <location>
        <begin position="365"/>
        <end position="374"/>
    </location>
</feature>
<evidence type="ECO:0000256" key="2">
    <source>
        <dbReference type="ARBA" id="ARBA00012438"/>
    </source>
</evidence>
<feature type="domain" description="Histidine kinase" evidence="9">
    <location>
        <begin position="616"/>
        <end position="832"/>
    </location>
</feature>
<keyword evidence="5 10" id="KW-0418">Kinase</keyword>
<keyword evidence="8" id="KW-1133">Transmembrane helix</keyword>
<dbReference type="GO" id="GO:0016036">
    <property type="term" value="P:cellular response to phosphate starvation"/>
    <property type="evidence" value="ECO:0007669"/>
    <property type="project" value="TreeGrafter"/>
</dbReference>
<dbReference type="PANTHER" id="PTHR45453">
    <property type="entry name" value="PHOSPHATE REGULON SENSOR PROTEIN PHOR"/>
    <property type="match status" value="1"/>
</dbReference>
<dbReference type="PROSITE" id="PS50109">
    <property type="entry name" value="HIS_KIN"/>
    <property type="match status" value="1"/>
</dbReference>
<feature type="compositionally biased region" description="Basic and acidic residues" evidence="7">
    <location>
        <begin position="241"/>
        <end position="251"/>
    </location>
</feature>
<dbReference type="InterPro" id="IPR003661">
    <property type="entry name" value="HisK_dim/P_dom"/>
</dbReference>
<proteinExistence type="predicted"/>
<comment type="catalytic activity">
    <reaction evidence="1">
        <text>ATP + protein L-histidine = ADP + protein N-phospho-L-histidine.</text>
        <dbReference type="EC" id="2.7.13.3"/>
    </reaction>
</comment>
<evidence type="ECO:0000256" key="4">
    <source>
        <dbReference type="ARBA" id="ARBA00022679"/>
    </source>
</evidence>
<dbReference type="Pfam" id="PF00512">
    <property type="entry name" value="HisKA"/>
    <property type="match status" value="1"/>
</dbReference>
<evidence type="ECO:0000256" key="5">
    <source>
        <dbReference type="ARBA" id="ARBA00022777"/>
    </source>
</evidence>
<feature type="compositionally biased region" description="Polar residues" evidence="7">
    <location>
        <begin position="214"/>
        <end position="224"/>
    </location>
</feature>
<dbReference type="SUPFAM" id="SSF47384">
    <property type="entry name" value="Homodimeric domain of signal transducing histidine kinase"/>
    <property type="match status" value="1"/>
</dbReference>
<dbReference type="GO" id="GO:0000155">
    <property type="term" value="F:phosphorelay sensor kinase activity"/>
    <property type="evidence" value="ECO:0007669"/>
    <property type="project" value="InterPro"/>
</dbReference>
<dbReference type="SMART" id="SM00388">
    <property type="entry name" value="HisKA"/>
    <property type="match status" value="1"/>
</dbReference>
<feature type="compositionally biased region" description="Polar residues" evidence="7">
    <location>
        <begin position="318"/>
        <end position="340"/>
    </location>
</feature>
<dbReference type="InterPro" id="IPR050351">
    <property type="entry name" value="BphY/WalK/GraS-like"/>
</dbReference>
<dbReference type="InterPro" id="IPR004358">
    <property type="entry name" value="Sig_transdc_His_kin-like_C"/>
</dbReference>
<sequence length="835" mass="95375">MRLKLLIVFLLIIIIPMITLGWFGVKSAQDQREIHKHRIIALITQNLARLDENISELVKSYERKLNTLDSMTDYSTPSLRKLVRSIPVVHQLLILDQRGKRIFPSRVSFTRPEHDFIRRTKPFIETFLKGNRRGKKDHRNRQYWRQKTVTSSKKLSVKKNKHYRPNSRDKSRQRTLTKKENGNIRIEQHLYANTSPASKSSKLVATKIARQKRSSNAIQNTASATKPRVLALNSSASMEPQFKEATRKTEINKLSTKPHRQSNHSPISQYDTSSALAKSAPTSKQDDSSNKKKLVKKYQPRVKIIPPSHFNALKKPVSNRQSIVVSNSQRKNKSQANEPQPHSLRPHFDNFNKNTRKNTSSTHTQDLKKFEQARNNKNSHAALRMPSQASTKRRYTAPSARQNLTASPTKRQPSSHSTHNLSAGIYQQQSIRNKERRTRTSKPELSVKPPLQTQQKESVFQDLRGWSIGFRKNGINLIFSFRKSDGYLIAAEISRTQLIADITLLSPISKSQTNNSTQSRITLTNARGDVISQWGRYEPEKNSKPLVSYGLAVPLNSWKLNYFSAKIDLDNSYSYAPFVLGVSAVFIAVFGLAFYFYRESNRELTVASQRVTFVNQVSHELKTPLTNIRMYAELLEEDLEDTNDKTRSRMQVIINESQRLSRMIINVLNFARHQRKQLTIIRSMRIVDDIIRHVLDQLRPALQRLNIEVEFKANASQEINIDTDILEQILHNLISNVEKYAATGQYLGIESNIINGTVQLILSDKGPGIPRPMVHKIFEAFYRGNNQLAEGVSGTGIGLSISRELARLHGGDLELVNSQQGITFKLTLDSKAKRK</sequence>
<dbReference type="PANTHER" id="PTHR45453:SF1">
    <property type="entry name" value="PHOSPHATE REGULON SENSOR PROTEIN PHOR"/>
    <property type="match status" value="1"/>
</dbReference>
<gene>
    <name evidence="10" type="ORF">MNBD_GAMMA12-813</name>
</gene>
<name>A0A3B0YV73_9ZZZZ</name>
<protein>
    <recommendedName>
        <fullName evidence="2">histidine kinase</fullName>
        <ecNumber evidence="2">2.7.13.3</ecNumber>
    </recommendedName>
</protein>
<feature type="compositionally biased region" description="Polar residues" evidence="7">
    <location>
        <begin position="399"/>
        <end position="431"/>
    </location>
</feature>
<evidence type="ECO:0000256" key="1">
    <source>
        <dbReference type="ARBA" id="ARBA00000085"/>
    </source>
</evidence>
<reference evidence="10" key="1">
    <citation type="submission" date="2018-06" db="EMBL/GenBank/DDBJ databases">
        <authorList>
            <person name="Zhirakovskaya E."/>
        </authorList>
    </citation>
    <scope>NUCLEOTIDE SEQUENCE</scope>
</reference>
<dbReference type="InterPro" id="IPR036890">
    <property type="entry name" value="HATPase_C_sf"/>
</dbReference>
<evidence type="ECO:0000256" key="8">
    <source>
        <dbReference type="SAM" id="Phobius"/>
    </source>
</evidence>
<feature type="compositionally biased region" description="Basic residues" evidence="7">
    <location>
        <begin position="131"/>
        <end position="144"/>
    </location>
</feature>
<feature type="compositionally biased region" description="Basic and acidic residues" evidence="7">
    <location>
        <begin position="166"/>
        <end position="188"/>
    </location>
</feature>
<evidence type="ECO:0000256" key="7">
    <source>
        <dbReference type="SAM" id="MobiDB-lite"/>
    </source>
</evidence>
<keyword evidence="8" id="KW-0472">Membrane</keyword>
<dbReference type="PRINTS" id="PR00344">
    <property type="entry name" value="BCTRLSENSOR"/>
</dbReference>
<organism evidence="10">
    <name type="scientific">hydrothermal vent metagenome</name>
    <dbReference type="NCBI Taxonomy" id="652676"/>
    <lineage>
        <taxon>unclassified sequences</taxon>
        <taxon>metagenomes</taxon>
        <taxon>ecological metagenomes</taxon>
    </lineage>
</organism>
<dbReference type="InterPro" id="IPR003594">
    <property type="entry name" value="HATPase_dom"/>
</dbReference>
<feature type="compositionally biased region" description="Polar residues" evidence="7">
    <location>
        <begin position="263"/>
        <end position="283"/>
    </location>
</feature>
<dbReference type="GO" id="GO:0004721">
    <property type="term" value="F:phosphoprotein phosphatase activity"/>
    <property type="evidence" value="ECO:0007669"/>
    <property type="project" value="TreeGrafter"/>
</dbReference>
<evidence type="ECO:0000256" key="3">
    <source>
        <dbReference type="ARBA" id="ARBA00022553"/>
    </source>
</evidence>
<feature type="compositionally biased region" description="Polar residues" evidence="7">
    <location>
        <begin position="351"/>
        <end position="364"/>
    </location>
</feature>
<dbReference type="CDD" id="cd00075">
    <property type="entry name" value="HATPase"/>
    <property type="match status" value="1"/>
</dbReference>
<dbReference type="InterPro" id="IPR005467">
    <property type="entry name" value="His_kinase_dom"/>
</dbReference>
<keyword evidence="6" id="KW-0902">Two-component regulatory system</keyword>
<evidence type="ECO:0000313" key="10">
    <source>
        <dbReference type="EMBL" id="VAW80600.1"/>
    </source>
</evidence>
<dbReference type="EC" id="2.7.13.3" evidence="2"/>
<feature type="compositionally biased region" description="Basic residues" evidence="7">
    <location>
        <begin position="155"/>
        <end position="165"/>
    </location>
</feature>
<dbReference type="Pfam" id="PF02518">
    <property type="entry name" value="HATPase_c"/>
    <property type="match status" value="1"/>
</dbReference>
<dbReference type="Gene3D" id="1.10.287.130">
    <property type="match status" value="1"/>
</dbReference>
<keyword evidence="3" id="KW-0597">Phosphoprotein</keyword>
<dbReference type="EMBL" id="UOFL01000202">
    <property type="protein sequence ID" value="VAW80600.1"/>
    <property type="molecule type" value="Genomic_DNA"/>
</dbReference>
<feature type="region of interest" description="Disordered" evidence="7">
    <location>
        <begin position="131"/>
        <end position="456"/>
    </location>
</feature>
<dbReference type="SMART" id="SM00387">
    <property type="entry name" value="HATPase_c"/>
    <property type="match status" value="1"/>
</dbReference>
<feature type="compositionally biased region" description="Polar residues" evidence="7">
    <location>
        <begin position="191"/>
        <end position="203"/>
    </location>
</feature>
<dbReference type="AlphaFoldDB" id="A0A3B0YV73"/>
<feature type="compositionally biased region" description="Basic residues" evidence="7">
    <location>
        <begin position="291"/>
        <end position="300"/>
    </location>
</feature>